<evidence type="ECO:0000313" key="3">
    <source>
        <dbReference type="Proteomes" id="UP000027770"/>
    </source>
</evidence>
<dbReference type="InterPro" id="IPR006675">
    <property type="entry name" value="HDIG_dom"/>
</dbReference>
<dbReference type="InterPro" id="IPR006674">
    <property type="entry name" value="HD_domain"/>
</dbReference>
<evidence type="ECO:0000313" key="2">
    <source>
        <dbReference type="EMBL" id="KEI16630.1"/>
    </source>
</evidence>
<dbReference type="CDD" id="cd00077">
    <property type="entry name" value="HDc"/>
    <property type="match status" value="1"/>
</dbReference>
<protein>
    <submittedName>
        <fullName evidence="2">Phosphohydrolase</fullName>
    </submittedName>
</protein>
<sequence length="159" mass="19258">MDRIDKILKHKKYTEYTDKIKKIERNREWCHHDIDHSIDVCRIMYIINLENKLSFNKDVIYACGLLHDVGRWQQYEESIPHEIASANLSEEILKECDFNKDEIFEILKAIKNHRNKENEKESLSELLYKSDKLSRSCFKCSAEKKCYWLKHKKNLKMKY</sequence>
<dbReference type="RefSeq" id="WP_039218837.1">
    <property type="nucleotide sequence ID" value="NZ_JENW01000053.1"/>
</dbReference>
<dbReference type="SUPFAM" id="SSF109604">
    <property type="entry name" value="HD-domain/PDEase-like"/>
    <property type="match status" value="1"/>
</dbReference>
<dbReference type="NCBIfam" id="TIGR00277">
    <property type="entry name" value="HDIG"/>
    <property type="match status" value="1"/>
</dbReference>
<accession>A0AA40IV41</accession>
<dbReference type="Pfam" id="PF01966">
    <property type="entry name" value="HD"/>
    <property type="match status" value="1"/>
</dbReference>
<comment type="caution">
    <text evidence="2">The sequence shown here is derived from an EMBL/GenBank/DDBJ whole genome shotgun (WGS) entry which is preliminary data.</text>
</comment>
<keyword evidence="3" id="KW-1185">Reference proteome</keyword>
<organism evidence="2 3">
    <name type="scientific">Clostridium novyi B str. ATCC 27606</name>
    <dbReference type="NCBI Taxonomy" id="1443123"/>
    <lineage>
        <taxon>Bacteria</taxon>
        <taxon>Bacillati</taxon>
        <taxon>Bacillota</taxon>
        <taxon>Clostridia</taxon>
        <taxon>Eubacteriales</taxon>
        <taxon>Clostridiaceae</taxon>
        <taxon>Clostridium</taxon>
    </lineage>
</organism>
<dbReference type="Gene3D" id="1.10.3210.10">
    <property type="entry name" value="Hypothetical protein af1432"/>
    <property type="match status" value="1"/>
</dbReference>
<gene>
    <name evidence="2" type="ORF">Z959_09295</name>
</gene>
<evidence type="ECO:0000259" key="1">
    <source>
        <dbReference type="Pfam" id="PF01966"/>
    </source>
</evidence>
<dbReference type="Proteomes" id="UP000027770">
    <property type="component" value="Unassembled WGS sequence"/>
</dbReference>
<dbReference type="AlphaFoldDB" id="A0AA40IV41"/>
<dbReference type="InterPro" id="IPR003607">
    <property type="entry name" value="HD/PDEase_dom"/>
</dbReference>
<name>A0AA40IV41_CLONO</name>
<proteinExistence type="predicted"/>
<feature type="domain" description="HD" evidence="1">
    <location>
        <begin position="34"/>
        <end position="135"/>
    </location>
</feature>
<dbReference type="EMBL" id="JENW01000053">
    <property type="protein sequence ID" value="KEI16630.1"/>
    <property type="molecule type" value="Genomic_DNA"/>
</dbReference>
<reference evidence="2 3" key="1">
    <citation type="submission" date="2014-02" db="EMBL/GenBank/DDBJ databases">
        <title>Plasmidome dynamics in the species complex Clostridium novyi sensu lato converts strains of independent lineages into distinctly different pathogens.</title>
        <authorList>
            <person name="Skarin H."/>
            <person name="Segerman B."/>
        </authorList>
    </citation>
    <scope>NUCLEOTIDE SEQUENCE [LARGE SCALE GENOMIC DNA]</scope>
    <source>
        <strain evidence="2 3">ATCC 27606</strain>
    </source>
</reference>